<feature type="compositionally biased region" description="Polar residues" evidence="1">
    <location>
        <begin position="49"/>
        <end position="96"/>
    </location>
</feature>
<evidence type="ECO:0000313" key="3">
    <source>
        <dbReference type="Proteomes" id="UP000674179"/>
    </source>
</evidence>
<feature type="region of interest" description="Disordered" evidence="1">
    <location>
        <begin position="233"/>
        <end position="253"/>
    </location>
</feature>
<protein>
    <submittedName>
        <fullName evidence="2">Uncharacterized protein</fullName>
    </submittedName>
</protein>
<dbReference type="OrthoDB" id="266650at2759"/>
<feature type="region of interest" description="Disordered" evidence="1">
    <location>
        <begin position="120"/>
        <end position="198"/>
    </location>
</feature>
<dbReference type="EMBL" id="JAFHKP010000008">
    <property type="protein sequence ID" value="KAG5485109.1"/>
    <property type="molecule type" value="Genomic_DNA"/>
</dbReference>
<feature type="compositionally biased region" description="Pro residues" evidence="1">
    <location>
        <begin position="125"/>
        <end position="141"/>
    </location>
</feature>
<proteinExistence type="predicted"/>
<sequence>MPPRSRPLAQRRRRSSGTGVDRIRGVLIAAAGTVGSQAGAAVKRRRANSPPNGVSTGSDCSGNKRTSGTRNSLATTATPPRLGTPTTRARATSVPNTHDCETDEDEADTLQRFSNVSAWQHAGEMPPPNPAPTPPPSPPCTPTDAGEAGQAAHISSSQRGVRDALSMERSPVCKQPVYGTHDTENPPTPASPSASSPSARTFSAALLSQLLLAEAACAEAAATAAQQHGGDTFVDGSDATAGPSYAPPQPQLAASVTAAATTEWCRYRRDSGTASLPEQRQGATLSVAASQSLLPMEYLTVCIGVVPLPGSEATFESTTERRTSRWWPRSRIASTVRSDAAAGVVSEAASDEANHNAKGRCSGTEVRWLAPLRDQTVSVRQLLPRRFDTSRQQHTDATVSGRFTSATSTQRSGARVTELASNGAPIGHTFYSGPAAGLVGWTGVFADVPLVLPAAQLANRPDEVAVAINESREGHARGGVLNGCLQSEPLVCNAAASISILLA</sequence>
<dbReference type="RefSeq" id="XP_067695373.1">
    <property type="nucleotide sequence ID" value="XM_067839714.1"/>
</dbReference>
<name>A0A836H5E3_LEIEN</name>
<dbReference type="AlphaFoldDB" id="A0A836H5E3"/>
<reference evidence="2 3" key="1">
    <citation type="submission" date="2021-02" db="EMBL/GenBank/DDBJ databases">
        <title>Leishmania (Mundinia) enrietti genome sequencing and assembly.</title>
        <authorList>
            <person name="Almutairi H."/>
            <person name="Gatherer D."/>
        </authorList>
    </citation>
    <scope>NUCLEOTIDE SEQUENCE [LARGE SCALE GENOMIC DNA]</scope>
    <source>
        <strain evidence="2">CUR178</strain>
    </source>
</reference>
<accession>A0A836H5E3</accession>
<feature type="compositionally biased region" description="Polar residues" evidence="1">
    <location>
        <begin position="395"/>
        <end position="412"/>
    </location>
</feature>
<keyword evidence="3" id="KW-1185">Reference proteome</keyword>
<feature type="region of interest" description="Disordered" evidence="1">
    <location>
        <begin position="389"/>
        <end position="414"/>
    </location>
</feature>
<dbReference type="GeneID" id="94175224"/>
<feature type="region of interest" description="Disordered" evidence="1">
    <location>
        <begin position="1"/>
        <end position="21"/>
    </location>
</feature>
<dbReference type="Proteomes" id="UP000674179">
    <property type="component" value="Chromosome 8"/>
</dbReference>
<evidence type="ECO:0000313" key="2">
    <source>
        <dbReference type="EMBL" id="KAG5485109.1"/>
    </source>
</evidence>
<gene>
    <name evidence="2" type="ORF">CUR178_08080</name>
</gene>
<organism evidence="2 3">
    <name type="scientific">Leishmania enriettii</name>
    <dbReference type="NCBI Taxonomy" id="5663"/>
    <lineage>
        <taxon>Eukaryota</taxon>
        <taxon>Discoba</taxon>
        <taxon>Euglenozoa</taxon>
        <taxon>Kinetoplastea</taxon>
        <taxon>Metakinetoplastina</taxon>
        <taxon>Trypanosomatida</taxon>
        <taxon>Trypanosomatidae</taxon>
        <taxon>Leishmaniinae</taxon>
        <taxon>Leishmania</taxon>
    </lineage>
</organism>
<comment type="caution">
    <text evidence="2">The sequence shown here is derived from an EMBL/GenBank/DDBJ whole genome shotgun (WGS) entry which is preliminary data.</text>
</comment>
<feature type="region of interest" description="Disordered" evidence="1">
    <location>
        <begin position="33"/>
        <end position="106"/>
    </location>
</feature>
<evidence type="ECO:0000256" key="1">
    <source>
        <dbReference type="SAM" id="MobiDB-lite"/>
    </source>
</evidence>
<dbReference type="KEGG" id="lenr:94175224"/>